<accession>A0ABX2HF25</accession>
<proteinExistence type="predicted"/>
<reference evidence="1 2" key="1">
    <citation type="journal article" date="2020" name="Cell Host Microbe">
        <title>Functional and Genomic Variation between Human-Derived Isolates of Lachnospiraceae Reveals Inter- and Intra-Species Diversity.</title>
        <authorList>
            <person name="Sorbara M.T."/>
            <person name="Littmann E.R."/>
            <person name="Fontana E."/>
            <person name="Moody T.U."/>
            <person name="Kohout C.E."/>
            <person name="Gjonbalaj M."/>
            <person name="Eaton V."/>
            <person name="Seok R."/>
            <person name="Leiner I.M."/>
            <person name="Pamer E.G."/>
        </authorList>
    </citation>
    <scope>NUCLEOTIDE SEQUENCE [LARGE SCALE GENOMIC DNA]</scope>
    <source>
        <strain evidence="1 2">MSK.17.74</strain>
    </source>
</reference>
<sequence length="107" mass="12109">DRLCLENGLSIVENPKPRSKGKYRNYGEWQKDRKGPFSYQDRLCLAIDTALAATLAYIQDNNLTDYEQLAQKATEAADRFHAISEQVKHTEQAMKTNAGLKAATVQY</sequence>
<dbReference type="EMBL" id="JAAITS010000180">
    <property type="protein sequence ID" value="NSG87850.1"/>
    <property type="molecule type" value="Genomic_DNA"/>
</dbReference>
<gene>
    <name evidence="1" type="ORF">G5B17_21275</name>
</gene>
<organism evidence="1 2">
    <name type="scientific">Blautia faecis</name>
    <dbReference type="NCBI Taxonomy" id="871665"/>
    <lineage>
        <taxon>Bacteria</taxon>
        <taxon>Bacillati</taxon>
        <taxon>Bacillota</taxon>
        <taxon>Clostridia</taxon>
        <taxon>Lachnospirales</taxon>
        <taxon>Lachnospiraceae</taxon>
        <taxon>Blautia</taxon>
    </lineage>
</organism>
<evidence type="ECO:0000313" key="1">
    <source>
        <dbReference type="EMBL" id="NSG87850.1"/>
    </source>
</evidence>
<feature type="non-terminal residue" evidence="1">
    <location>
        <position position="107"/>
    </location>
</feature>
<comment type="caution">
    <text evidence="1">The sequence shown here is derived from an EMBL/GenBank/DDBJ whole genome shotgun (WGS) entry which is preliminary data.</text>
</comment>
<name>A0ABX2HF25_9FIRM</name>
<keyword evidence="2" id="KW-1185">Reference proteome</keyword>
<protein>
    <submittedName>
        <fullName evidence="1">Uncharacterized protein</fullName>
    </submittedName>
</protein>
<dbReference type="Proteomes" id="UP001644719">
    <property type="component" value="Unassembled WGS sequence"/>
</dbReference>
<feature type="non-terminal residue" evidence="1">
    <location>
        <position position="1"/>
    </location>
</feature>
<evidence type="ECO:0000313" key="2">
    <source>
        <dbReference type="Proteomes" id="UP001644719"/>
    </source>
</evidence>